<evidence type="ECO:0000313" key="6">
    <source>
        <dbReference type="Proteomes" id="UP001497480"/>
    </source>
</evidence>
<sequence length="109" mass="12440">MRTHYFILLSLLFLSLSSLVASDIVSDLTVIKKPNDAHVKEIANFAMAEHYKQSGEKLELKSIVKVTMTKFDVNEDEYDLRMTTLYGPFKKSIEAVVREKTSRFTSSFG</sequence>
<keyword evidence="1" id="KW-0646">Protease inhibitor</keyword>
<protein>
    <recommendedName>
        <fullName evidence="4">Cystatin domain-containing protein</fullName>
    </recommendedName>
</protein>
<evidence type="ECO:0000256" key="2">
    <source>
        <dbReference type="ARBA" id="ARBA00022704"/>
    </source>
</evidence>
<accession>A0AAV1VVQ1</accession>
<dbReference type="EMBL" id="CAXHTB010000002">
    <property type="protein sequence ID" value="CAL0301101.1"/>
    <property type="molecule type" value="Genomic_DNA"/>
</dbReference>
<keyword evidence="2" id="KW-0789">Thiol protease inhibitor</keyword>
<dbReference type="InterPro" id="IPR000010">
    <property type="entry name" value="Cystatin_dom"/>
</dbReference>
<dbReference type="AlphaFoldDB" id="A0AAV1VVQ1"/>
<dbReference type="PANTHER" id="PTHR47364">
    <property type="entry name" value="CYSTEINE PROTEINASE INHIBITOR 5"/>
    <property type="match status" value="1"/>
</dbReference>
<dbReference type="PANTHER" id="PTHR47364:SF2">
    <property type="entry name" value="CYSTEINE PROTEINASE INHIBITOR 5"/>
    <property type="match status" value="1"/>
</dbReference>
<keyword evidence="6" id="KW-1185">Reference proteome</keyword>
<feature type="signal peptide" evidence="3">
    <location>
        <begin position="1"/>
        <end position="22"/>
    </location>
</feature>
<dbReference type="InterPro" id="IPR046350">
    <property type="entry name" value="Cystatin_sf"/>
</dbReference>
<comment type="caution">
    <text evidence="5">The sequence shown here is derived from an EMBL/GenBank/DDBJ whole genome shotgun (WGS) entry which is preliminary data.</text>
</comment>
<dbReference type="Gene3D" id="3.10.450.10">
    <property type="match status" value="1"/>
</dbReference>
<keyword evidence="3" id="KW-0732">Signal</keyword>
<proteinExistence type="predicted"/>
<reference evidence="5 6" key="1">
    <citation type="submission" date="2024-03" db="EMBL/GenBank/DDBJ databases">
        <authorList>
            <person name="Martinez-Hernandez J."/>
        </authorList>
    </citation>
    <scope>NUCLEOTIDE SEQUENCE [LARGE SCALE GENOMIC DNA]</scope>
</reference>
<dbReference type="Pfam" id="PF16845">
    <property type="entry name" value="SQAPI"/>
    <property type="match status" value="1"/>
</dbReference>
<dbReference type="Proteomes" id="UP001497480">
    <property type="component" value="Unassembled WGS sequence"/>
</dbReference>
<organism evidence="5 6">
    <name type="scientific">Lupinus luteus</name>
    <name type="common">European yellow lupine</name>
    <dbReference type="NCBI Taxonomy" id="3873"/>
    <lineage>
        <taxon>Eukaryota</taxon>
        <taxon>Viridiplantae</taxon>
        <taxon>Streptophyta</taxon>
        <taxon>Embryophyta</taxon>
        <taxon>Tracheophyta</taxon>
        <taxon>Spermatophyta</taxon>
        <taxon>Magnoliopsida</taxon>
        <taxon>eudicotyledons</taxon>
        <taxon>Gunneridae</taxon>
        <taxon>Pentapetalae</taxon>
        <taxon>rosids</taxon>
        <taxon>fabids</taxon>
        <taxon>Fabales</taxon>
        <taxon>Fabaceae</taxon>
        <taxon>Papilionoideae</taxon>
        <taxon>50 kb inversion clade</taxon>
        <taxon>genistoids sensu lato</taxon>
        <taxon>core genistoids</taxon>
        <taxon>Genisteae</taxon>
        <taxon>Lupinus</taxon>
    </lineage>
</organism>
<dbReference type="SUPFAM" id="SSF54403">
    <property type="entry name" value="Cystatin/monellin"/>
    <property type="match status" value="1"/>
</dbReference>
<feature type="domain" description="Cystatin" evidence="4">
    <location>
        <begin position="31"/>
        <end position="102"/>
    </location>
</feature>
<dbReference type="GO" id="GO:0004869">
    <property type="term" value="F:cysteine-type endopeptidase inhibitor activity"/>
    <property type="evidence" value="ECO:0007669"/>
    <property type="project" value="UniProtKB-KW"/>
</dbReference>
<gene>
    <name evidence="5" type="ORF">LLUT_LOCUS2161</name>
</gene>
<feature type="chain" id="PRO_5043516765" description="Cystatin domain-containing protein" evidence="3">
    <location>
        <begin position="23"/>
        <end position="109"/>
    </location>
</feature>
<name>A0AAV1VVQ1_LUPLU</name>
<evidence type="ECO:0000256" key="3">
    <source>
        <dbReference type="SAM" id="SignalP"/>
    </source>
</evidence>
<evidence type="ECO:0000259" key="4">
    <source>
        <dbReference type="Pfam" id="PF16845"/>
    </source>
</evidence>
<evidence type="ECO:0000313" key="5">
    <source>
        <dbReference type="EMBL" id="CAL0301101.1"/>
    </source>
</evidence>
<evidence type="ECO:0000256" key="1">
    <source>
        <dbReference type="ARBA" id="ARBA00022690"/>
    </source>
</evidence>